<accession>A0AAD4VAI8</accession>
<dbReference type="AlphaFoldDB" id="A0AAD4VAI8"/>
<name>A0AAD4VAI8_PRUDU</name>
<reference evidence="1 2" key="1">
    <citation type="journal article" date="2022" name="G3 (Bethesda)">
        <title>Whole-genome sequence and methylome profiling of the almond [Prunus dulcis (Mill.) D.A. Webb] cultivar 'Nonpareil'.</title>
        <authorList>
            <person name="D'Amico-Willman K.M."/>
            <person name="Ouma W.Z."/>
            <person name="Meulia T."/>
            <person name="Sideli G.M."/>
            <person name="Gradziel T.M."/>
            <person name="Fresnedo-Ramirez J."/>
        </authorList>
    </citation>
    <scope>NUCLEOTIDE SEQUENCE [LARGE SCALE GENOMIC DNA]</scope>
    <source>
        <strain evidence="1">Clone GOH B32 T37-40</strain>
    </source>
</reference>
<proteinExistence type="predicted"/>
<dbReference type="Pfam" id="PF00805">
    <property type="entry name" value="Pentapeptide"/>
    <property type="match status" value="2"/>
</dbReference>
<evidence type="ECO:0000313" key="1">
    <source>
        <dbReference type="EMBL" id="KAI5321455.1"/>
    </source>
</evidence>
<gene>
    <name evidence="1" type="ORF">L3X38_030526</name>
</gene>
<dbReference type="EMBL" id="JAJFAZ020000006">
    <property type="protein sequence ID" value="KAI5321455.1"/>
    <property type="molecule type" value="Genomic_DNA"/>
</dbReference>
<dbReference type="SUPFAM" id="SSF141571">
    <property type="entry name" value="Pentapeptide repeat-like"/>
    <property type="match status" value="1"/>
</dbReference>
<dbReference type="Proteomes" id="UP001054821">
    <property type="component" value="Chromosome 6"/>
</dbReference>
<sequence length="101" mass="11478">MRLLGPIVELRRDMTRPEIIKWHLVTERKCNISKLNLSGLNLSNLEFQSACLKNVLFFGSLVKEVTFKDVDADFGNAKLVSSKFRNACLKRVSFSDSPTKC</sequence>
<keyword evidence="2" id="KW-1185">Reference proteome</keyword>
<organism evidence="1 2">
    <name type="scientific">Prunus dulcis</name>
    <name type="common">Almond</name>
    <name type="synonym">Amygdalus dulcis</name>
    <dbReference type="NCBI Taxonomy" id="3755"/>
    <lineage>
        <taxon>Eukaryota</taxon>
        <taxon>Viridiplantae</taxon>
        <taxon>Streptophyta</taxon>
        <taxon>Embryophyta</taxon>
        <taxon>Tracheophyta</taxon>
        <taxon>Spermatophyta</taxon>
        <taxon>Magnoliopsida</taxon>
        <taxon>eudicotyledons</taxon>
        <taxon>Gunneridae</taxon>
        <taxon>Pentapetalae</taxon>
        <taxon>rosids</taxon>
        <taxon>fabids</taxon>
        <taxon>Rosales</taxon>
        <taxon>Rosaceae</taxon>
        <taxon>Amygdaloideae</taxon>
        <taxon>Amygdaleae</taxon>
        <taxon>Prunus</taxon>
    </lineage>
</organism>
<dbReference type="InterPro" id="IPR001646">
    <property type="entry name" value="5peptide_repeat"/>
</dbReference>
<protein>
    <submittedName>
        <fullName evidence="1">Uncharacterized protein</fullName>
    </submittedName>
</protein>
<dbReference type="Gene3D" id="2.160.20.80">
    <property type="entry name" value="E3 ubiquitin-protein ligase SopA"/>
    <property type="match status" value="1"/>
</dbReference>
<evidence type="ECO:0000313" key="2">
    <source>
        <dbReference type="Proteomes" id="UP001054821"/>
    </source>
</evidence>
<comment type="caution">
    <text evidence="1">The sequence shown here is derived from an EMBL/GenBank/DDBJ whole genome shotgun (WGS) entry which is preliminary data.</text>
</comment>